<evidence type="ECO:0000256" key="5">
    <source>
        <dbReference type="ARBA" id="ARBA00023004"/>
    </source>
</evidence>
<dbReference type="GO" id="GO:0008616">
    <property type="term" value="P:tRNA queuosine(34) biosynthetic process"/>
    <property type="evidence" value="ECO:0007669"/>
    <property type="project" value="UniProtKB-UniRule"/>
</dbReference>
<dbReference type="InterPro" id="IPR007197">
    <property type="entry name" value="rSAM"/>
</dbReference>
<feature type="binding site" evidence="8">
    <location>
        <begin position="37"/>
        <end position="39"/>
    </location>
    <ligand>
        <name>S-adenosyl-L-methionine</name>
        <dbReference type="ChEBI" id="CHEBI:59789"/>
    </ligand>
</feature>
<evidence type="ECO:0000313" key="11">
    <source>
        <dbReference type="Proteomes" id="UP000051373"/>
    </source>
</evidence>
<dbReference type="InterPro" id="IPR058240">
    <property type="entry name" value="rSAM_sf"/>
</dbReference>
<comment type="cofactor">
    <cofactor evidence="8">
        <name>S-adenosyl-L-methionine</name>
        <dbReference type="ChEBI" id="CHEBI:59789"/>
    </cofactor>
    <text evidence="8">Binds 1 S-adenosyl-L-methionine per subunit.</text>
</comment>
<accession>A0A0S8FTC2</accession>
<feature type="binding site" evidence="8">
    <location>
        <position position="27"/>
    </location>
    <ligand>
        <name>substrate</name>
    </ligand>
</feature>
<feature type="binding site" evidence="8">
    <location>
        <position position="80"/>
    </location>
    <ligand>
        <name>S-adenosyl-L-methionine</name>
        <dbReference type="ChEBI" id="CHEBI:59789"/>
    </ligand>
</feature>
<evidence type="ECO:0000256" key="7">
    <source>
        <dbReference type="ARBA" id="ARBA00023239"/>
    </source>
</evidence>
<dbReference type="PIRSF" id="PIRSF000370">
    <property type="entry name" value="QueE"/>
    <property type="match status" value="1"/>
</dbReference>
<dbReference type="GO" id="GO:0051539">
    <property type="term" value="F:4 iron, 4 sulfur cluster binding"/>
    <property type="evidence" value="ECO:0007669"/>
    <property type="project" value="UniProtKB-UniRule"/>
</dbReference>
<name>A0A0S8FTC2_UNCW3</name>
<comment type="cofactor">
    <cofactor evidence="8">
        <name>Mg(2+)</name>
        <dbReference type="ChEBI" id="CHEBI:18420"/>
    </cofactor>
</comment>
<comment type="caution">
    <text evidence="10">The sequence shown here is derived from an EMBL/GenBank/DDBJ whole genome shotgun (WGS) entry which is preliminary data.</text>
</comment>
<dbReference type="PROSITE" id="PS51918">
    <property type="entry name" value="RADICAL_SAM"/>
    <property type="match status" value="1"/>
</dbReference>
<comment type="similarity">
    <text evidence="8">Belongs to the radical SAM superfamily. 7-carboxy-7-deazaguanine synthase family.</text>
</comment>
<comment type="caution">
    <text evidence="8">Lacks conserved residue(s) required for the propagation of feature annotation.</text>
</comment>
<dbReference type="GO" id="GO:0016840">
    <property type="term" value="F:carbon-nitrogen lyase activity"/>
    <property type="evidence" value="ECO:0007669"/>
    <property type="project" value="UniProtKB-UniRule"/>
</dbReference>
<feature type="binding site" evidence="8">
    <location>
        <position position="31"/>
    </location>
    <ligand>
        <name>[4Fe-4S] cluster</name>
        <dbReference type="ChEBI" id="CHEBI:49883"/>
        <note>4Fe-4S-S-AdoMet</note>
    </ligand>
</feature>
<feature type="binding site" evidence="8">
    <location>
        <position position="40"/>
    </location>
    <ligand>
        <name>Mg(2+)</name>
        <dbReference type="ChEBI" id="CHEBI:18420"/>
    </ligand>
</feature>
<feature type="domain" description="Radical SAM core" evidence="9">
    <location>
        <begin position="18"/>
        <end position="227"/>
    </location>
</feature>
<sequence length="227" mass="25936">MRGFVREIFTSIQGEGVRVGQRMTFVRLLGCNISCSYCDTKEAQHMEGPFLYEGQKHENPVEVDALLEKILERQVAITGGEPLLQIRFLRELCDRLVASGKSLYLDTNGSLPENLQQIIDYFDMICIDFKIPSATGRPELWREHEQSLAIARNKDVFVKIVINENFLPRELDATCKIIAQVNRNIPLVIQPEFGRAIPGLLELQKKAMSKLADVRVIPQIHKYLNLR</sequence>
<feature type="binding site" evidence="8">
    <location>
        <position position="35"/>
    </location>
    <ligand>
        <name>[4Fe-4S] cluster</name>
        <dbReference type="ChEBI" id="CHEBI:49883"/>
        <note>4Fe-4S-S-AdoMet</note>
    </ligand>
</feature>
<dbReference type="InterPro" id="IPR013785">
    <property type="entry name" value="Aldolase_TIM"/>
</dbReference>
<dbReference type="InterPro" id="IPR024924">
    <property type="entry name" value="7-CO-7-deazaguanine_synth-like"/>
</dbReference>
<gene>
    <name evidence="8" type="primary">queE</name>
    <name evidence="10" type="ORF">AMJ83_04665</name>
</gene>
<dbReference type="EC" id="4.3.99.3" evidence="8"/>
<dbReference type="PANTHER" id="PTHR42836">
    <property type="entry name" value="7-CARBOXY-7-DEAZAGUANINE SYNTHASE"/>
    <property type="match status" value="1"/>
</dbReference>
<evidence type="ECO:0000313" key="10">
    <source>
        <dbReference type="EMBL" id="KPK63990.1"/>
    </source>
</evidence>
<comment type="subunit">
    <text evidence="8">Homodimer.</text>
</comment>
<dbReference type="GO" id="GO:0000287">
    <property type="term" value="F:magnesium ion binding"/>
    <property type="evidence" value="ECO:0007669"/>
    <property type="project" value="UniProtKB-UniRule"/>
</dbReference>
<keyword evidence="7 8" id="KW-0456">Lyase</keyword>
<evidence type="ECO:0000256" key="6">
    <source>
        <dbReference type="ARBA" id="ARBA00023014"/>
    </source>
</evidence>
<protein>
    <recommendedName>
        <fullName evidence="8">7-carboxy-7-deazaguanine synthase</fullName>
        <shortName evidence="8">CDG synthase</shortName>
        <ecNumber evidence="8">4.3.99.3</ecNumber>
    </recommendedName>
    <alternativeName>
        <fullName evidence="8">Queuosine biosynthesis protein QueE</fullName>
    </alternativeName>
</protein>
<dbReference type="EMBL" id="LJUJ01000007">
    <property type="protein sequence ID" value="KPK63990.1"/>
    <property type="molecule type" value="Genomic_DNA"/>
</dbReference>
<dbReference type="SFLD" id="SFLDS00029">
    <property type="entry name" value="Radical_SAM"/>
    <property type="match status" value="1"/>
</dbReference>
<feature type="binding site" evidence="8">
    <location>
        <position position="78"/>
    </location>
    <ligand>
        <name>substrate</name>
    </ligand>
</feature>
<dbReference type="SUPFAM" id="SSF102114">
    <property type="entry name" value="Radical SAM enzymes"/>
    <property type="match status" value="1"/>
</dbReference>
<dbReference type="Gene3D" id="3.20.20.70">
    <property type="entry name" value="Aldolase class I"/>
    <property type="match status" value="1"/>
</dbReference>
<keyword evidence="4 8" id="KW-0460">Magnesium</keyword>
<feature type="binding site" evidence="8">
    <location>
        <position position="38"/>
    </location>
    <ligand>
        <name>[4Fe-4S] cluster</name>
        <dbReference type="ChEBI" id="CHEBI:49883"/>
        <note>4Fe-4S-S-AdoMet</note>
    </ligand>
</feature>
<keyword evidence="5 8" id="KW-0408">Iron</keyword>
<evidence type="ECO:0000256" key="3">
    <source>
        <dbReference type="ARBA" id="ARBA00022723"/>
    </source>
</evidence>
<comment type="function">
    <text evidence="8">Catalyzes the complex heterocyclic radical-mediated conversion of 6-carboxy-5,6,7,8-tetrahydropterin (CPH4) to 7-carboxy-7-deazaguanine (CDG), a step common to the biosynthetic pathways of all 7-deazapurine-containing compounds.</text>
</comment>
<comment type="catalytic activity">
    <reaction evidence="8">
        <text>6-carboxy-5,6,7,8-tetrahydropterin + H(+) = 7-carboxy-7-carbaguanine + NH4(+)</text>
        <dbReference type="Rhea" id="RHEA:27974"/>
        <dbReference type="ChEBI" id="CHEBI:15378"/>
        <dbReference type="ChEBI" id="CHEBI:28938"/>
        <dbReference type="ChEBI" id="CHEBI:61032"/>
        <dbReference type="ChEBI" id="CHEBI:61036"/>
        <dbReference type="EC" id="4.3.99.3"/>
    </reaction>
</comment>
<evidence type="ECO:0000259" key="9">
    <source>
        <dbReference type="PROSITE" id="PS51918"/>
    </source>
</evidence>
<keyword evidence="6 8" id="KW-0411">Iron-sulfur</keyword>
<organism evidence="10 11">
    <name type="scientific">candidate division WOR_3 bacterium SM23_42</name>
    <dbReference type="NCBI Taxonomy" id="1703779"/>
    <lineage>
        <taxon>Bacteria</taxon>
        <taxon>Bacteria division WOR-3</taxon>
    </lineage>
</organism>
<comment type="cofactor">
    <cofactor evidence="8">
        <name>[4Fe-4S] cluster</name>
        <dbReference type="ChEBI" id="CHEBI:49883"/>
    </cofactor>
    <text evidence="8">Binds 1 [4Fe-4S] cluster. The cluster is coordinated with 3 cysteines and an exchangeable S-adenosyl-L-methionine.</text>
</comment>
<dbReference type="AlphaFoldDB" id="A0A0S8FTC2"/>
<keyword evidence="1 8" id="KW-0004">4Fe-4S</keyword>
<dbReference type="PANTHER" id="PTHR42836:SF1">
    <property type="entry name" value="7-CARBOXY-7-DEAZAGUANINE SYNTHASE"/>
    <property type="match status" value="1"/>
</dbReference>
<dbReference type="HAMAP" id="MF_00917">
    <property type="entry name" value="QueE"/>
    <property type="match status" value="1"/>
</dbReference>
<dbReference type="UniPathway" id="UPA00391"/>
<dbReference type="Proteomes" id="UP000051373">
    <property type="component" value="Unassembled WGS sequence"/>
</dbReference>
<comment type="pathway">
    <text evidence="8">Purine metabolism; 7-cyano-7-deazaguanine biosynthesis.</text>
</comment>
<evidence type="ECO:0000256" key="8">
    <source>
        <dbReference type="HAMAP-Rule" id="MF_00917"/>
    </source>
</evidence>
<feature type="binding site" evidence="8">
    <location>
        <begin position="12"/>
        <end position="14"/>
    </location>
    <ligand>
        <name>substrate</name>
    </ligand>
</feature>
<keyword evidence="2 8" id="KW-0949">S-adenosyl-L-methionine</keyword>
<dbReference type="CDD" id="cd01335">
    <property type="entry name" value="Radical_SAM"/>
    <property type="match status" value="1"/>
</dbReference>
<evidence type="ECO:0000256" key="2">
    <source>
        <dbReference type="ARBA" id="ARBA00022691"/>
    </source>
</evidence>
<keyword evidence="8" id="KW-0671">Queuosine biosynthesis</keyword>
<keyword evidence="3 8" id="KW-0479">Metal-binding</keyword>
<dbReference type="Pfam" id="PF04055">
    <property type="entry name" value="Radical_SAM"/>
    <property type="match status" value="1"/>
</dbReference>
<evidence type="ECO:0000256" key="1">
    <source>
        <dbReference type="ARBA" id="ARBA00022485"/>
    </source>
</evidence>
<dbReference type="GO" id="GO:1904047">
    <property type="term" value="F:S-adenosyl-L-methionine binding"/>
    <property type="evidence" value="ECO:0007669"/>
    <property type="project" value="UniProtKB-UniRule"/>
</dbReference>
<reference evidence="10 11" key="1">
    <citation type="journal article" date="2015" name="Microbiome">
        <title>Genomic resolution of linkages in carbon, nitrogen, and sulfur cycling among widespread estuary sediment bacteria.</title>
        <authorList>
            <person name="Baker B.J."/>
            <person name="Lazar C.S."/>
            <person name="Teske A.P."/>
            <person name="Dick G.J."/>
        </authorList>
    </citation>
    <scope>NUCLEOTIDE SEQUENCE [LARGE SCALE GENOMIC DNA]</scope>
    <source>
        <strain evidence="10">SM23_42</strain>
    </source>
</reference>
<evidence type="ECO:0000256" key="4">
    <source>
        <dbReference type="ARBA" id="ARBA00022842"/>
    </source>
</evidence>
<dbReference type="STRING" id="1703779.AMJ83_04665"/>
<proteinExistence type="inferred from homology"/>